<evidence type="ECO:0000256" key="2">
    <source>
        <dbReference type="SAM" id="Phobius"/>
    </source>
</evidence>
<name>A0A0N8KQK5_9EURY</name>
<feature type="region of interest" description="Disordered" evidence="1">
    <location>
        <begin position="292"/>
        <end position="317"/>
    </location>
</feature>
<dbReference type="Proteomes" id="UP000050360">
    <property type="component" value="Unassembled WGS sequence"/>
</dbReference>
<proteinExistence type="predicted"/>
<keyword evidence="2" id="KW-1133">Transmembrane helix</keyword>
<reference evidence="3 4" key="1">
    <citation type="submission" date="2015-09" db="EMBL/GenBank/DDBJ databases">
        <title>A metagenomics-based metabolic model of nitrate-dependent anaerobic oxidation of methane by Methanoperedens-like archaea.</title>
        <authorList>
            <person name="Arshad A."/>
            <person name="Speth D.R."/>
            <person name="De Graaf R.M."/>
            <person name="Op Den Camp H.J."/>
            <person name="Jetten M.S."/>
            <person name="Welte C.U."/>
        </authorList>
    </citation>
    <scope>NUCLEOTIDE SEQUENCE [LARGE SCALE GENOMIC DNA]</scope>
</reference>
<comment type="caution">
    <text evidence="3">The sequence shown here is derived from an EMBL/GenBank/DDBJ whole genome shotgun (WGS) entry which is preliminary data.</text>
</comment>
<accession>A0A0N8KQK5</accession>
<evidence type="ECO:0000313" key="4">
    <source>
        <dbReference type="Proteomes" id="UP000050360"/>
    </source>
</evidence>
<keyword evidence="2" id="KW-0472">Membrane</keyword>
<evidence type="ECO:0000313" key="3">
    <source>
        <dbReference type="EMBL" id="KPQ42394.1"/>
    </source>
</evidence>
<gene>
    <name evidence="3" type="ORF">MPEBLZ_03111</name>
</gene>
<organism evidence="3 4">
    <name type="scientific">Candidatus Methanoperedens nitratireducens</name>
    <dbReference type="NCBI Taxonomy" id="1392998"/>
    <lineage>
        <taxon>Archaea</taxon>
        <taxon>Methanobacteriati</taxon>
        <taxon>Methanobacteriota</taxon>
        <taxon>Stenosarchaea group</taxon>
        <taxon>Methanomicrobia</taxon>
        <taxon>Methanosarcinales</taxon>
        <taxon>ANME-2 cluster</taxon>
        <taxon>Candidatus Methanoperedentaceae</taxon>
        <taxon>Candidatus Methanoperedens</taxon>
    </lineage>
</organism>
<protein>
    <submittedName>
        <fullName evidence="3">Uncharacterized protein</fullName>
    </submittedName>
</protein>
<dbReference type="EMBL" id="LKCM01000237">
    <property type="protein sequence ID" value="KPQ42394.1"/>
    <property type="molecule type" value="Genomic_DNA"/>
</dbReference>
<keyword evidence="2" id="KW-0812">Transmembrane</keyword>
<evidence type="ECO:0000256" key="1">
    <source>
        <dbReference type="SAM" id="MobiDB-lite"/>
    </source>
</evidence>
<feature type="transmembrane region" description="Helical" evidence="2">
    <location>
        <begin position="320"/>
        <end position="338"/>
    </location>
</feature>
<feature type="compositionally biased region" description="Polar residues" evidence="1">
    <location>
        <begin position="293"/>
        <end position="317"/>
    </location>
</feature>
<feature type="region of interest" description="Disordered" evidence="1">
    <location>
        <begin position="162"/>
        <end position="185"/>
    </location>
</feature>
<sequence>MRKSNRLIISVIGLSILSLAAITSQGSNFTGENENFNSKTINSTEYIYLVGTTPMNYEVVATYGKLPVLKSEEQRQNWSNSLKKLIEIWDIEQSINYTYPYGKVIAYGENSRGYLVIVFYKNFTIEKNLIGEIYGLLDERARNMDIEGIPVEFGRGIFHKTENENLPEPEKTASEEYEKKGKESRKPAAIATYGNLPELKTEEQRWNWTYKTQRTIIEGLSDKLTPYFSPKGPLIGFGTELDGYFVVIINQSLTVEKPLLDEIYGLVDEEAKKRGIHEVPVRFVLGEIIHPASTGNPNKSTLQPENKSMPPSNNASRKSVPSFGLLGGLITLLYVWLFRRKSNT</sequence>
<dbReference type="AlphaFoldDB" id="A0A0N8KQK5"/>